<evidence type="ECO:0000256" key="2">
    <source>
        <dbReference type="ARBA" id="ARBA00006285"/>
    </source>
</evidence>
<feature type="active site" description="Proton donor" evidence="6">
    <location>
        <position position="295"/>
    </location>
</feature>
<dbReference type="GO" id="GO:0016020">
    <property type="term" value="C:membrane"/>
    <property type="evidence" value="ECO:0007669"/>
    <property type="project" value="TreeGrafter"/>
</dbReference>
<comment type="similarity">
    <text evidence="2">Belongs to the glycosyl hydrolase 20 family.</text>
</comment>
<dbReference type="InterPro" id="IPR029018">
    <property type="entry name" value="Hex-like_dom2"/>
</dbReference>
<organism evidence="9 10">
    <name type="scientific">Pedobacter hiemivivus</name>
    <dbReference type="NCBI Taxonomy" id="2530454"/>
    <lineage>
        <taxon>Bacteria</taxon>
        <taxon>Pseudomonadati</taxon>
        <taxon>Bacteroidota</taxon>
        <taxon>Sphingobacteriia</taxon>
        <taxon>Sphingobacteriales</taxon>
        <taxon>Sphingobacteriaceae</taxon>
        <taxon>Pedobacter</taxon>
    </lineage>
</organism>
<dbReference type="PANTHER" id="PTHR22600:SF57">
    <property type="entry name" value="BETA-N-ACETYLHEXOSAMINIDASE"/>
    <property type="match status" value="1"/>
</dbReference>
<dbReference type="Gene3D" id="3.30.379.10">
    <property type="entry name" value="Chitobiase/beta-hexosaminidase domain 2-like"/>
    <property type="match status" value="1"/>
</dbReference>
<comment type="caution">
    <text evidence="9">The sequence shown here is derived from an EMBL/GenBank/DDBJ whole genome shotgun (WGS) entry which is preliminary data.</text>
</comment>
<dbReference type="InterPro" id="IPR017853">
    <property type="entry name" value="GH"/>
</dbReference>
<evidence type="ECO:0000313" key="9">
    <source>
        <dbReference type="EMBL" id="TCC96625.1"/>
    </source>
</evidence>
<dbReference type="PANTHER" id="PTHR22600">
    <property type="entry name" value="BETA-HEXOSAMINIDASE"/>
    <property type="match status" value="1"/>
</dbReference>
<dbReference type="RefSeq" id="WP_131608974.1">
    <property type="nucleotide sequence ID" value="NZ_SJSM01000005.1"/>
</dbReference>
<proteinExistence type="inferred from homology"/>
<accession>A0A4R0N989</accession>
<evidence type="ECO:0000256" key="6">
    <source>
        <dbReference type="PIRSR" id="PIRSR625705-1"/>
    </source>
</evidence>
<dbReference type="Pfam" id="PF00728">
    <property type="entry name" value="Glyco_hydro_20"/>
    <property type="match status" value="1"/>
</dbReference>
<evidence type="ECO:0000256" key="5">
    <source>
        <dbReference type="ARBA" id="ARBA00023295"/>
    </source>
</evidence>
<evidence type="ECO:0000259" key="8">
    <source>
        <dbReference type="Pfam" id="PF02838"/>
    </source>
</evidence>
<evidence type="ECO:0000256" key="3">
    <source>
        <dbReference type="ARBA" id="ARBA00012663"/>
    </source>
</evidence>
<sequence>MICKINILILLLLLNIKLFAAEVPVVPYPQQVEQGVATMKLGKSIAVKAIGIDLPMLKRLADVAKYSTDTRTGVVLKLSLSGNKMVDALIKAYTIQLKVDWKTQIGKEGYVLVLNKKEQLLVANTETGLFYGLQTLRQLTDAGWNKELVITDWPSLPNRIMFDDISRGPISKVAYIKRQIERMAALKVNGLSFYIEHVIQTNAYPDFAPADGKLTIADVKALDAYAAKYHMQLVGSFQSFGHFNNILSLPQYQSMGETSTMISPLDPKAKHFLESVITEMCGAFSSPYFNVNCDETFDLGKGKSKKYTDSVGIAKFYADHLKFLYDVVKRNGKKLMMWGDIALQHEEILDMLPKDIIYMTWEYGDPKSYSKWIDPFVKRNLQFMVCPGILNTNRLFPDLAIAKANINGFINEGYEKGTIGACTTIWDEGGDQLFSEDWYGVYMAAEKSWNTKAVFNDGFDKRYEKTAYGTENGAYVKAIDKLMELRDLPLTYNMTHEIWWQQILPLDGETLILNNKDVPEGLRLVNEAAALLQFAKPAKNLSDLATLKYTVDRYNLLFETRTQIAAIAKWYQKNEGKQAIGLNEQIALLQSLKNRYVAMEADFQNKWNQENQPYTLDYALKPYRTRIAALNRLEDRLKTINNAAGNAKLPEAATIGLSVLESDRYYFNYWLLSGPFKNNTFPEFLYSEDQQANHPPKPGDFAQYNGKQSRWMKYNTDNGGIIDKFKNPGADTYVYAFCTITTETAKPLSAWIGNNSAVQLFCNGSQVAEGAVAPAGNIALPKEKSYDLPLKAGTNYIVLKVKSNATNAAFTFRLDTNEPLTNHKHKYTINANQESHEAD</sequence>
<name>A0A4R0N989_9SPHI</name>
<evidence type="ECO:0000313" key="10">
    <source>
        <dbReference type="Proteomes" id="UP000291117"/>
    </source>
</evidence>
<evidence type="ECO:0000256" key="1">
    <source>
        <dbReference type="ARBA" id="ARBA00001231"/>
    </source>
</evidence>
<dbReference type="GO" id="GO:0004563">
    <property type="term" value="F:beta-N-acetylhexosaminidase activity"/>
    <property type="evidence" value="ECO:0007669"/>
    <property type="project" value="UniProtKB-EC"/>
</dbReference>
<evidence type="ECO:0000256" key="4">
    <source>
        <dbReference type="ARBA" id="ARBA00022801"/>
    </source>
</evidence>
<feature type="domain" description="Glycoside hydrolase family 20 catalytic" evidence="7">
    <location>
        <begin position="164"/>
        <end position="370"/>
    </location>
</feature>
<gene>
    <name evidence="9" type="ORF">EZ444_11690</name>
</gene>
<evidence type="ECO:0000259" key="7">
    <source>
        <dbReference type="Pfam" id="PF00728"/>
    </source>
</evidence>
<dbReference type="GO" id="GO:0005975">
    <property type="term" value="P:carbohydrate metabolic process"/>
    <property type="evidence" value="ECO:0007669"/>
    <property type="project" value="InterPro"/>
</dbReference>
<protein>
    <recommendedName>
        <fullName evidence="3">beta-N-acetylhexosaminidase</fullName>
        <ecNumber evidence="3">3.2.1.52</ecNumber>
    </recommendedName>
</protein>
<keyword evidence="5" id="KW-0326">Glycosidase</keyword>
<feature type="domain" description="Beta-hexosaminidase bacterial type N-terminal" evidence="8">
    <location>
        <begin position="24"/>
        <end position="153"/>
    </location>
</feature>
<dbReference type="Gene3D" id="3.20.20.80">
    <property type="entry name" value="Glycosidases"/>
    <property type="match status" value="1"/>
</dbReference>
<dbReference type="InterPro" id="IPR025705">
    <property type="entry name" value="Beta_hexosaminidase_sua/sub"/>
</dbReference>
<dbReference type="InterPro" id="IPR015882">
    <property type="entry name" value="HEX_bac_N"/>
</dbReference>
<dbReference type="AlphaFoldDB" id="A0A4R0N989"/>
<dbReference type="Proteomes" id="UP000291117">
    <property type="component" value="Unassembled WGS sequence"/>
</dbReference>
<reference evidence="9 10" key="1">
    <citation type="submission" date="2019-02" db="EMBL/GenBank/DDBJ databases">
        <title>Pedobacter sp. RP-3-8 sp. nov., isolated from Arctic soil.</title>
        <authorList>
            <person name="Dahal R.H."/>
        </authorList>
    </citation>
    <scope>NUCLEOTIDE SEQUENCE [LARGE SCALE GENOMIC DNA]</scope>
    <source>
        <strain evidence="9 10">RP-3-8</strain>
    </source>
</reference>
<dbReference type="GO" id="GO:0030203">
    <property type="term" value="P:glycosaminoglycan metabolic process"/>
    <property type="evidence" value="ECO:0007669"/>
    <property type="project" value="TreeGrafter"/>
</dbReference>
<dbReference type="SUPFAM" id="SSF51445">
    <property type="entry name" value="(Trans)glycosidases"/>
    <property type="match status" value="1"/>
</dbReference>
<dbReference type="Pfam" id="PF02838">
    <property type="entry name" value="Glyco_hydro_20b"/>
    <property type="match status" value="1"/>
</dbReference>
<dbReference type="EC" id="3.2.1.52" evidence="3"/>
<dbReference type="OrthoDB" id="9810898at2"/>
<comment type="catalytic activity">
    <reaction evidence="1">
        <text>Hydrolysis of terminal non-reducing N-acetyl-D-hexosamine residues in N-acetyl-beta-D-hexosaminides.</text>
        <dbReference type="EC" id="3.2.1.52"/>
    </reaction>
</comment>
<keyword evidence="10" id="KW-1185">Reference proteome</keyword>
<dbReference type="InterPro" id="IPR015883">
    <property type="entry name" value="Glyco_hydro_20_cat"/>
</dbReference>
<dbReference type="SUPFAM" id="SSF55545">
    <property type="entry name" value="beta-N-acetylhexosaminidase-like domain"/>
    <property type="match status" value="1"/>
</dbReference>
<keyword evidence="4 9" id="KW-0378">Hydrolase</keyword>
<dbReference type="EMBL" id="SJSM01000005">
    <property type="protein sequence ID" value="TCC96625.1"/>
    <property type="molecule type" value="Genomic_DNA"/>
</dbReference>